<protein>
    <recommendedName>
        <fullName evidence="3">Glycosyltransferase family 69 protein</fullName>
    </recommendedName>
</protein>
<dbReference type="PANTHER" id="PTHR34144:SF7">
    <property type="entry name" value="EXPORT PROTEIN (CAP59), PUTATIVE (AFU_ORTHOLOGUE AFUA_7G05020)-RELATED"/>
    <property type="match status" value="1"/>
</dbReference>
<accession>A0A3N4H8W0</accession>
<dbReference type="Pfam" id="PF11735">
    <property type="entry name" value="CAP59_mtransfer"/>
    <property type="match status" value="1"/>
</dbReference>
<dbReference type="STRING" id="1160509.A0A3N4H8W0"/>
<gene>
    <name evidence="1" type="ORF">BJ508DRAFT_109060</name>
</gene>
<name>A0A3N4H8W0_ASCIM</name>
<evidence type="ECO:0000313" key="1">
    <source>
        <dbReference type="EMBL" id="RPA71163.1"/>
    </source>
</evidence>
<evidence type="ECO:0000313" key="2">
    <source>
        <dbReference type="Proteomes" id="UP000275078"/>
    </source>
</evidence>
<dbReference type="InterPro" id="IPR021047">
    <property type="entry name" value="Mannosyltransferase_CMT1"/>
</dbReference>
<keyword evidence="2" id="KW-1185">Reference proteome</keyword>
<dbReference type="OrthoDB" id="262547at2759"/>
<organism evidence="1 2">
    <name type="scientific">Ascobolus immersus RN42</name>
    <dbReference type="NCBI Taxonomy" id="1160509"/>
    <lineage>
        <taxon>Eukaryota</taxon>
        <taxon>Fungi</taxon>
        <taxon>Dikarya</taxon>
        <taxon>Ascomycota</taxon>
        <taxon>Pezizomycotina</taxon>
        <taxon>Pezizomycetes</taxon>
        <taxon>Pezizales</taxon>
        <taxon>Ascobolaceae</taxon>
        <taxon>Ascobolus</taxon>
    </lineage>
</organism>
<reference evidence="1 2" key="1">
    <citation type="journal article" date="2018" name="Nat. Ecol. Evol.">
        <title>Pezizomycetes genomes reveal the molecular basis of ectomycorrhizal truffle lifestyle.</title>
        <authorList>
            <person name="Murat C."/>
            <person name="Payen T."/>
            <person name="Noel B."/>
            <person name="Kuo A."/>
            <person name="Morin E."/>
            <person name="Chen J."/>
            <person name="Kohler A."/>
            <person name="Krizsan K."/>
            <person name="Balestrini R."/>
            <person name="Da Silva C."/>
            <person name="Montanini B."/>
            <person name="Hainaut M."/>
            <person name="Levati E."/>
            <person name="Barry K.W."/>
            <person name="Belfiori B."/>
            <person name="Cichocki N."/>
            <person name="Clum A."/>
            <person name="Dockter R.B."/>
            <person name="Fauchery L."/>
            <person name="Guy J."/>
            <person name="Iotti M."/>
            <person name="Le Tacon F."/>
            <person name="Lindquist E.A."/>
            <person name="Lipzen A."/>
            <person name="Malagnac F."/>
            <person name="Mello A."/>
            <person name="Molinier V."/>
            <person name="Miyauchi S."/>
            <person name="Poulain J."/>
            <person name="Riccioni C."/>
            <person name="Rubini A."/>
            <person name="Sitrit Y."/>
            <person name="Splivallo R."/>
            <person name="Traeger S."/>
            <person name="Wang M."/>
            <person name="Zifcakova L."/>
            <person name="Wipf D."/>
            <person name="Zambonelli A."/>
            <person name="Paolocci F."/>
            <person name="Nowrousian M."/>
            <person name="Ottonello S."/>
            <person name="Baldrian P."/>
            <person name="Spatafora J.W."/>
            <person name="Henrissat B."/>
            <person name="Nagy L.G."/>
            <person name="Aury J.M."/>
            <person name="Wincker P."/>
            <person name="Grigoriev I.V."/>
            <person name="Bonfante P."/>
            <person name="Martin F.M."/>
        </authorList>
    </citation>
    <scope>NUCLEOTIDE SEQUENCE [LARGE SCALE GENOMIC DNA]</scope>
    <source>
        <strain evidence="1 2">RN42</strain>
    </source>
</reference>
<dbReference type="AlphaFoldDB" id="A0A3N4H8W0"/>
<evidence type="ECO:0008006" key="3">
    <source>
        <dbReference type="Google" id="ProtNLM"/>
    </source>
</evidence>
<sequence>MRSRRLLRRTLIFTAITVAIWLHLRSTTTTTTSSPHRPNPTTPDTLPHPGRVFIASNHWNSAPILPLWLASIKTLILALGPSNVFFSTSSNGSRDKTPALLREFEAWLVEHGVAHRIEITSETHADLIADGAGKDAGNGYGEDQGKPGSGWVWTSRKRWERRRIPYLAGLRNGVLGPLWDGTAGGGWERVLFLNDVIFEAEDAMRLLGTNNGSYAAACALDFSKPHRLYDTFATRDSNGNPPATGHFPYFFPSASRDVLLHPELSRNIIPVKSCWNGMVAFDAGPFLPARDGMLRFRGTDDSLAQKRVEASECCLIHADNPLSRSKGVFINAGVKVAYNKKAWAGIKSGAGEKVGWGEWLDGMWKNWVGPRGSGVMGRMREWVDDGVELREERREEGVGCLVEEMQVLVRNGWVHV</sequence>
<dbReference type="EMBL" id="ML119964">
    <property type="protein sequence ID" value="RPA71163.1"/>
    <property type="molecule type" value="Genomic_DNA"/>
</dbReference>
<dbReference type="PANTHER" id="PTHR34144">
    <property type="entry name" value="CHROMOSOME 8, WHOLE GENOME SHOTGUN SEQUENCE"/>
    <property type="match status" value="1"/>
</dbReference>
<proteinExistence type="predicted"/>
<dbReference type="Proteomes" id="UP000275078">
    <property type="component" value="Unassembled WGS sequence"/>
</dbReference>